<proteinExistence type="predicted"/>
<dbReference type="OrthoDB" id="1684751at2"/>
<dbReference type="RefSeq" id="WP_074650047.1">
    <property type="nucleotide sequence ID" value="NZ_FOIL01000041.1"/>
</dbReference>
<reference evidence="1 2" key="1">
    <citation type="submission" date="2016-10" db="EMBL/GenBank/DDBJ databases">
        <authorList>
            <person name="de Groot N.N."/>
        </authorList>
    </citation>
    <scope>NUCLEOTIDE SEQUENCE [LARGE SCALE GENOMIC DNA]</scope>
    <source>
        <strain evidence="1 2">KH1P1</strain>
    </source>
</reference>
<accession>A0A1I0H1H7</accession>
<protein>
    <submittedName>
        <fullName evidence="1">Transcriptional regulator, AlpA family</fullName>
    </submittedName>
</protein>
<organism evidence="1 2">
    <name type="scientific">[Clostridium] aminophilum</name>
    <dbReference type="NCBI Taxonomy" id="1526"/>
    <lineage>
        <taxon>Bacteria</taxon>
        <taxon>Bacillati</taxon>
        <taxon>Bacillota</taxon>
        <taxon>Clostridia</taxon>
        <taxon>Lachnospirales</taxon>
        <taxon>Lachnospiraceae</taxon>
    </lineage>
</organism>
<gene>
    <name evidence="1" type="ORF">SAMN04487771_10414</name>
</gene>
<keyword evidence="2" id="KW-1185">Reference proteome</keyword>
<name>A0A1I0H1H7_9FIRM</name>
<sequence>MSNELFQNLPDIIDAKMLAETLSISKSGAYALMNEKDFLTLKIGGRKLVTKPDLIEWIAKCTERQVM</sequence>
<evidence type="ECO:0000313" key="1">
    <source>
        <dbReference type="EMBL" id="SET76670.1"/>
    </source>
</evidence>
<evidence type="ECO:0000313" key="2">
    <source>
        <dbReference type="Proteomes" id="UP000199820"/>
    </source>
</evidence>
<dbReference type="AlphaFoldDB" id="A0A1I0H1H7"/>
<dbReference type="Proteomes" id="UP000199820">
    <property type="component" value="Unassembled WGS sequence"/>
</dbReference>
<dbReference type="EMBL" id="FOIL01000041">
    <property type="protein sequence ID" value="SET76670.1"/>
    <property type="molecule type" value="Genomic_DNA"/>
</dbReference>